<organism evidence="1 2">
    <name type="scientific">Pristionchus entomophagus</name>
    <dbReference type="NCBI Taxonomy" id="358040"/>
    <lineage>
        <taxon>Eukaryota</taxon>
        <taxon>Metazoa</taxon>
        <taxon>Ecdysozoa</taxon>
        <taxon>Nematoda</taxon>
        <taxon>Chromadorea</taxon>
        <taxon>Rhabditida</taxon>
        <taxon>Rhabditina</taxon>
        <taxon>Diplogasteromorpha</taxon>
        <taxon>Diplogasteroidea</taxon>
        <taxon>Neodiplogasteridae</taxon>
        <taxon>Pristionchus</taxon>
    </lineage>
</organism>
<sequence>MLLRPMMGKEFSELDREDKDYHQSMFLYLKYQFIVKPLVILIRAKQEDYRRRRLSDSEIKKEIAHNVERLHYN</sequence>
<dbReference type="AlphaFoldDB" id="A0AAV5SJP0"/>
<evidence type="ECO:0000313" key="1">
    <source>
        <dbReference type="EMBL" id="GMS83561.1"/>
    </source>
</evidence>
<feature type="non-terminal residue" evidence="1">
    <location>
        <position position="73"/>
    </location>
</feature>
<dbReference type="Proteomes" id="UP001432027">
    <property type="component" value="Unassembled WGS sequence"/>
</dbReference>
<accession>A0AAV5SJP0</accession>
<name>A0AAV5SJP0_9BILA</name>
<keyword evidence="2" id="KW-1185">Reference proteome</keyword>
<reference evidence="1" key="1">
    <citation type="submission" date="2023-10" db="EMBL/GenBank/DDBJ databases">
        <title>Genome assembly of Pristionchus species.</title>
        <authorList>
            <person name="Yoshida K."/>
            <person name="Sommer R.J."/>
        </authorList>
    </citation>
    <scope>NUCLEOTIDE SEQUENCE</scope>
    <source>
        <strain evidence="1">RS0144</strain>
    </source>
</reference>
<evidence type="ECO:0000313" key="2">
    <source>
        <dbReference type="Proteomes" id="UP001432027"/>
    </source>
</evidence>
<proteinExistence type="predicted"/>
<dbReference type="EMBL" id="BTSX01000002">
    <property type="protein sequence ID" value="GMS83561.1"/>
    <property type="molecule type" value="Genomic_DNA"/>
</dbReference>
<gene>
    <name evidence="1" type="ORF">PENTCL1PPCAC_5736</name>
</gene>
<comment type="caution">
    <text evidence="1">The sequence shown here is derived from an EMBL/GenBank/DDBJ whole genome shotgun (WGS) entry which is preliminary data.</text>
</comment>
<protein>
    <submittedName>
        <fullName evidence="1">Uncharacterized protein</fullName>
    </submittedName>
</protein>